<reference evidence="1 2" key="1">
    <citation type="submission" date="2021-06" db="EMBL/GenBank/DDBJ databases">
        <title>Rhodobacteraceae bacterium strain HSP-20.</title>
        <authorList>
            <person name="Chen W.-M."/>
        </authorList>
    </citation>
    <scope>NUCLEOTIDE SEQUENCE [LARGE SCALE GENOMIC DNA]</scope>
    <source>
        <strain evidence="1 2">HSP-20</strain>
    </source>
</reference>
<dbReference type="Gene3D" id="3.30.450.40">
    <property type="match status" value="1"/>
</dbReference>
<comment type="caution">
    <text evidence="1">The sequence shown here is derived from an EMBL/GenBank/DDBJ whole genome shotgun (WGS) entry which is preliminary data.</text>
</comment>
<keyword evidence="2" id="KW-1185">Reference proteome</keyword>
<proteinExistence type="predicted"/>
<evidence type="ECO:0000313" key="2">
    <source>
        <dbReference type="Proteomes" id="UP000731907"/>
    </source>
</evidence>
<dbReference type="InterPro" id="IPR029016">
    <property type="entry name" value="GAF-like_dom_sf"/>
</dbReference>
<gene>
    <name evidence="1" type="ORF">GU927_014600</name>
</gene>
<dbReference type="Proteomes" id="UP000731907">
    <property type="component" value="Unassembled WGS sequence"/>
</dbReference>
<name>A0ABS6J652_9RHOB</name>
<protein>
    <recommendedName>
        <fullName evidence="3">GAF domain-containing protein</fullName>
    </recommendedName>
</protein>
<dbReference type="EMBL" id="JAAATX020000010">
    <property type="protein sequence ID" value="MBU9699078.1"/>
    <property type="molecule type" value="Genomic_DNA"/>
</dbReference>
<dbReference type="SUPFAM" id="SSF55781">
    <property type="entry name" value="GAF domain-like"/>
    <property type="match status" value="1"/>
</dbReference>
<evidence type="ECO:0008006" key="3">
    <source>
        <dbReference type="Google" id="ProtNLM"/>
    </source>
</evidence>
<organism evidence="1 2">
    <name type="scientific">Paragemmobacter amnigenus</name>
    <dbReference type="NCBI Taxonomy" id="2852097"/>
    <lineage>
        <taxon>Bacteria</taxon>
        <taxon>Pseudomonadati</taxon>
        <taxon>Pseudomonadota</taxon>
        <taxon>Alphaproteobacteria</taxon>
        <taxon>Rhodobacterales</taxon>
        <taxon>Paracoccaceae</taxon>
        <taxon>Paragemmobacter</taxon>
    </lineage>
</organism>
<accession>A0ABS6J652</accession>
<sequence length="154" mass="15694">MGGSVVGIRAGRSRTLDDICALAVVAVRADVAVVTLVCGGMHHVMGASGTGAEVFSFPALPAGNGPEEWHGPEAALLAEPLAAGIGAVLCVPVAAGEAQRGMLLLARRGEEAFAPDERAILHRLRLLAEAQIGAETVMGGIARGALGLIEGWRR</sequence>
<evidence type="ECO:0000313" key="1">
    <source>
        <dbReference type="EMBL" id="MBU9699078.1"/>
    </source>
</evidence>
<dbReference type="RefSeq" id="WP_161763178.1">
    <property type="nucleotide sequence ID" value="NZ_JAAATX020000010.1"/>
</dbReference>